<keyword evidence="6" id="KW-1185">Reference proteome</keyword>
<accession>A0AA43TN80</accession>
<dbReference type="Pfam" id="PF00583">
    <property type="entry name" value="Acetyltransf_1"/>
    <property type="match status" value="1"/>
</dbReference>
<dbReference type="InterPro" id="IPR016181">
    <property type="entry name" value="Acyl_CoA_acyltransferase"/>
</dbReference>
<comment type="similarity">
    <text evidence="3">Belongs to the acetyltransferase family. MAK3 subfamily.</text>
</comment>
<dbReference type="InterPro" id="IPR000182">
    <property type="entry name" value="GNAT_dom"/>
</dbReference>
<organism evidence="5 6">
    <name type="scientific">Ramalina farinacea</name>
    <dbReference type="NCBI Taxonomy" id="258253"/>
    <lineage>
        <taxon>Eukaryota</taxon>
        <taxon>Fungi</taxon>
        <taxon>Dikarya</taxon>
        <taxon>Ascomycota</taxon>
        <taxon>Pezizomycotina</taxon>
        <taxon>Lecanoromycetes</taxon>
        <taxon>OSLEUM clade</taxon>
        <taxon>Lecanoromycetidae</taxon>
        <taxon>Lecanorales</taxon>
        <taxon>Lecanorineae</taxon>
        <taxon>Ramalinaceae</taxon>
        <taxon>Ramalina</taxon>
    </lineage>
</organism>
<keyword evidence="1 5" id="KW-0808">Transferase</keyword>
<dbReference type="PROSITE" id="PS51186">
    <property type="entry name" value="GNAT"/>
    <property type="match status" value="1"/>
</dbReference>
<evidence type="ECO:0000313" key="6">
    <source>
        <dbReference type="Proteomes" id="UP001161017"/>
    </source>
</evidence>
<dbReference type="GO" id="GO:0120518">
    <property type="term" value="F:protein N-terminal-methionine acetyltransferase activity"/>
    <property type="evidence" value="ECO:0007669"/>
    <property type="project" value="UniProtKB-EC"/>
</dbReference>
<dbReference type="InterPro" id="IPR044542">
    <property type="entry name" value="NAA30-like"/>
</dbReference>
<dbReference type="AlphaFoldDB" id="A0AA43TN80"/>
<dbReference type="SUPFAM" id="SSF55729">
    <property type="entry name" value="Acyl-CoA N-acyltransferases (Nat)"/>
    <property type="match status" value="1"/>
</dbReference>
<dbReference type="PANTHER" id="PTHR45896:SF1">
    <property type="entry name" value="N-ALPHA-ACETYLTRANSFERASE 30"/>
    <property type="match status" value="1"/>
</dbReference>
<name>A0AA43TN80_9LECA</name>
<comment type="caution">
    <text evidence="5">The sequence shown here is derived from an EMBL/GenBank/DDBJ whole genome shotgun (WGS) entry which is preliminary data.</text>
</comment>
<dbReference type="GO" id="GO:0031417">
    <property type="term" value="C:NatC complex"/>
    <property type="evidence" value="ECO:0007669"/>
    <property type="project" value="TreeGrafter"/>
</dbReference>
<evidence type="ECO:0000256" key="3">
    <source>
        <dbReference type="ARBA" id="ARBA00024025"/>
    </source>
</evidence>
<keyword evidence="2 5" id="KW-0012">Acyltransferase</keyword>
<dbReference type="EMBL" id="JAPUFD010000001">
    <property type="protein sequence ID" value="MDI1485131.1"/>
    <property type="molecule type" value="Genomic_DNA"/>
</dbReference>
<proteinExistence type="inferred from homology"/>
<reference evidence="5" key="1">
    <citation type="journal article" date="2023" name="Genome Biol. Evol.">
        <title>First Whole Genome Sequence and Flow Cytometry Genome Size Data for the Lichen-Forming Fungus Ramalina farinacea (Ascomycota).</title>
        <authorList>
            <person name="Llewellyn T."/>
            <person name="Mian S."/>
            <person name="Hill R."/>
            <person name="Leitch I.J."/>
            <person name="Gaya E."/>
        </authorList>
    </citation>
    <scope>NUCLEOTIDE SEQUENCE</scope>
    <source>
        <strain evidence="5">LIQ254RAFAR</strain>
    </source>
</reference>
<gene>
    <name evidence="5" type="primary">naa30</name>
    <name evidence="5" type="ORF">OHK93_000266</name>
</gene>
<evidence type="ECO:0000313" key="5">
    <source>
        <dbReference type="EMBL" id="MDI1485131.1"/>
    </source>
</evidence>
<dbReference type="Proteomes" id="UP001161017">
    <property type="component" value="Unassembled WGS sequence"/>
</dbReference>
<sequence>MSGDKEQAALPKLKYVQYSHEKEPLYLTAIRKLIAEELSEPYSIYVYRYFLGQWGELCFLALDEEDRLLGVVICKLEPHTSCPLRGYIAMLVVLKEFRGNGIATQLVKMAIDAMIAKDAYEICLETEVVNVAATKLYERLGFLKTKQLHRYYLNGNSANRLLLPLKAKEDTNSSDETTSQDSPA</sequence>
<evidence type="ECO:0000259" key="4">
    <source>
        <dbReference type="PROSITE" id="PS51186"/>
    </source>
</evidence>
<dbReference type="EC" id="2.3.1.256" evidence="5"/>
<dbReference type="PANTHER" id="PTHR45896">
    <property type="entry name" value="N-ALPHA-ACETYLTRANSFERASE 30"/>
    <property type="match status" value="1"/>
</dbReference>
<evidence type="ECO:0000256" key="2">
    <source>
        <dbReference type="ARBA" id="ARBA00023315"/>
    </source>
</evidence>
<dbReference type="CDD" id="cd04301">
    <property type="entry name" value="NAT_SF"/>
    <property type="match status" value="1"/>
</dbReference>
<dbReference type="Gene3D" id="3.40.630.30">
    <property type="match status" value="1"/>
</dbReference>
<evidence type="ECO:0000256" key="1">
    <source>
        <dbReference type="ARBA" id="ARBA00022679"/>
    </source>
</evidence>
<feature type="domain" description="N-acetyltransferase" evidence="4">
    <location>
        <begin position="16"/>
        <end position="166"/>
    </location>
</feature>
<protein>
    <submittedName>
        <fullName evidence="5">N-alpha-acetyltransferase 30</fullName>
        <ecNumber evidence="5">2.3.1.256</ecNumber>
    </submittedName>
</protein>